<name>A0A4Z1PMQ1_9PEZI</name>
<accession>A0A4Z1PMQ1</accession>
<dbReference type="EMBL" id="SNSC02000006">
    <property type="protein sequence ID" value="TID23504.1"/>
    <property type="molecule type" value="Genomic_DNA"/>
</dbReference>
<dbReference type="OrthoDB" id="3750842at2759"/>
<protein>
    <recommendedName>
        <fullName evidence="8">DUF1772-domain-containing protein</fullName>
    </recommendedName>
</protein>
<dbReference type="PANTHER" id="PTHR35042:SF1">
    <property type="entry name" value="DUF1772-DOMAIN-CONTAINING PROTEIN"/>
    <property type="match status" value="1"/>
</dbReference>
<keyword evidence="3" id="KW-1133">Transmembrane helix</keyword>
<evidence type="ECO:0000256" key="3">
    <source>
        <dbReference type="ARBA" id="ARBA00022989"/>
    </source>
</evidence>
<evidence type="ECO:0000256" key="1">
    <source>
        <dbReference type="ARBA" id="ARBA00004141"/>
    </source>
</evidence>
<dbReference type="PANTHER" id="PTHR35042">
    <property type="entry name" value="ANTHRONE OXYGENASE ENCC"/>
    <property type="match status" value="1"/>
</dbReference>
<organism evidence="6 7">
    <name type="scientific">Venturia nashicola</name>
    <dbReference type="NCBI Taxonomy" id="86259"/>
    <lineage>
        <taxon>Eukaryota</taxon>
        <taxon>Fungi</taxon>
        <taxon>Dikarya</taxon>
        <taxon>Ascomycota</taxon>
        <taxon>Pezizomycotina</taxon>
        <taxon>Dothideomycetes</taxon>
        <taxon>Pleosporomycetidae</taxon>
        <taxon>Venturiales</taxon>
        <taxon>Venturiaceae</taxon>
        <taxon>Venturia</taxon>
    </lineage>
</organism>
<keyword evidence="4" id="KW-0472">Membrane</keyword>
<evidence type="ECO:0000256" key="2">
    <source>
        <dbReference type="ARBA" id="ARBA00022692"/>
    </source>
</evidence>
<gene>
    <name evidence="6" type="ORF">E6O75_ATG03140</name>
</gene>
<evidence type="ECO:0008006" key="8">
    <source>
        <dbReference type="Google" id="ProtNLM"/>
    </source>
</evidence>
<evidence type="ECO:0000256" key="4">
    <source>
        <dbReference type="ARBA" id="ARBA00023136"/>
    </source>
</evidence>
<reference evidence="6 7" key="1">
    <citation type="submission" date="2019-04" db="EMBL/GenBank/DDBJ databases">
        <title>High contiguity whole genome sequence and gene annotation resource for two Venturia nashicola isolates.</title>
        <authorList>
            <person name="Prokchorchik M."/>
            <person name="Won K."/>
            <person name="Lee Y."/>
            <person name="Choi E.D."/>
            <person name="Segonzac C."/>
            <person name="Sohn K.H."/>
        </authorList>
    </citation>
    <scope>NUCLEOTIDE SEQUENCE [LARGE SCALE GENOMIC DNA]</scope>
    <source>
        <strain evidence="6 7">PRI2</strain>
    </source>
</reference>
<dbReference type="Pfam" id="PF08592">
    <property type="entry name" value="Anthrone_oxy"/>
    <property type="match status" value="1"/>
</dbReference>
<evidence type="ECO:0000313" key="7">
    <source>
        <dbReference type="Proteomes" id="UP000298493"/>
    </source>
</evidence>
<comment type="subcellular location">
    <subcellularLocation>
        <location evidence="1">Membrane</location>
        <topology evidence="1">Multi-pass membrane protein</topology>
    </subcellularLocation>
</comment>
<dbReference type="Proteomes" id="UP000298493">
    <property type="component" value="Unassembled WGS sequence"/>
</dbReference>
<proteinExistence type="inferred from homology"/>
<evidence type="ECO:0000313" key="6">
    <source>
        <dbReference type="EMBL" id="TID23504.1"/>
    </source>
</evidence>
<keyword evidence="2" id="KW-0812">Transmembrane</keyword>
<dbReference type="AlphaFoldDB" id="A0A4Z1PMQ1"/>
<comment type="caution">
    <text evidence="6">The sequence shown here is derived from an EMBL/GenBank/DDBJ whole genome shotgun (WGS) entry which is preliminary data.</text>
</comment>
<sequence length="192" mass="20838">MSSPLLQTTVIASCIAIDFFLSGNAVTQSFMTLPAMIIDFPSPSSPEYKTRAHLLGKEWPLCWTVGNVVFRPISTISTLGYAFSAWSLYRSSNSTSLTGLTEKKDWRIFALAALLHVSVIVHSAINMQPLNDQLAALAGTGTDGKGRALASTTKQVEGKAVEIATKWIRGNYYRLAVPMISGGLSLYQAMFL</sequence>
<dbReference type="GO" id="GO:0016020">
    <property type="term" value="C:membrane"/>
    <property type="evidence" value="ECO:0007669"/>
    <property type="project" value="UniProtKB-SubCell"/>
</dbReference>
<keyword evidence="7" id="KW-1185">Reference proteome</keyword>
<evidence type="ECO:0000256" key="5">
    <source>
        <dbReference type="ARBA" id="ARBA00034313"/>
    </source>
</evidence>
<dbReference type="InterPro" id="IPR013901">
    <property type="entry name" value="Anthrone_oxy"/>
</dbReference>
<comment type="similarity">
    <text evidence="5">Belongs to the anthrone oxygenase family.</text>
</comment>
<dbReference type="STRING" id="86259.A0A4Z1PMQ1"/>